<dbReference type="Pfam" id="PF07690">
    <property type="entry name" value="MFS_1"/>
    <property type="match status" value="1"/>
</dbReference>
<evidence type="ECO:0000256" key="4">
    <source>
        <dbReference type="ARBA" id="ARBA00022475"/>
    </source>
</evidence>
<feature type="transmembrane region" description="Helical" evidence="10">
    <location>
        <begin position="379"/>
        <end position="397"/>
    </location>
</feature>
<evidence type="ECO:0000256" key="8">
    <source>
        <dbReference type="ARBA" id="ARBA00023251"/>
    </source>
</evidence>
<dbReference type="NCBIfam" id="TIGR00711">
    <property type="entry name" value="efflux_EmrB"/>
    <property type="match status" value="1"/>
</dbReference>
<evidence type="ECO:0000256" key="9">
    <source>
        <dbReference type="SAM" id="MobiDB-lite"/>
    </source>
</evidence>
<dbReference type="InterPro" id="IPR020846">
    <property type="entry name" value="MFS_dom"/>
</dbReference>
<accession>A0A6B9MG93</accession>
<organism evidence="12">
    <name type="scientific">Streptomyces youssoufiensis</name>
    <dbReference type="NCBI Taxonomy" id="654447"/>
    <lineage>
        <taxon>Bacteria</taxon>
        <taxon>Bacillati</taxon>
        <taxon>Actinomycetota</taxon>
        <taxon>Actinomycetes</taxon>
        <taxon>Kitasatosporales</taxon>
        <taxon>Streptomycetaceae</taxon>
        <taxon>Streptomyces</taxon>
    </lineage>
</organism>
<feature type="transmembrane region" description="Helical" evidence="10">
    <location>
        <begin position="153"/>
        <end position="174"/>
    </location>
</feature>
<dbReference type="Gene3D" id="1.20.1250.20">
    <property type="entry name" value="MFS general substrate transporter like domains"/>
    <property type="match status" value="1"/>
</dbReference>
<evidence type="ECO:0000256" key="7">
    <source>
        <dbReference type="ARBA" id="ARBA00023136"/>
    </source>
</evidence>
<dbReference type="PANTHER" id="PTHR42718">
    <property type="entry name" value="MAJOR FACILITATOR SUPERFAMILY MULTIDRUG TRANSPORTER MFSC"/>
    <property type="match status" value="1"/>
</dbReference>
<dbReference type="AlphaFoldDB" id="A0A6B9MG93"/>
<keyword evidence="7 10" id="KW-0472">Membrane</keyword>
<keyword evidence="5 10" id="KW-0812">Transmembrane</keyword>
<sequence length="528" mass="54464">MSGNTLHLRALPPRNKPGLTLLAALLGLFIALLDVTVVTVAMPTIGEDLDATFDDLEWVANAYMLALAVLIVTAGRLGDLYGQRVIYVIGVVIFLAGSVLCAAAGEITLLGAEHITTLHVGRVVQGVGGAVVMPLTLAIVYSSFEGKARAKGIMMWGAVGGLATALGPLIGGLLVDHAGWEWIFLINVPIGAVVIFAALAGMGADQRRATSGNSIDLPGLLTLSASLLCINLALINGNSWGWTSAKVLGLLAGGILLLAGFLAVEARSKAPIMDLGWFRRPSFGGSIATSFLLGAGMFSVIFYLSIYLQTGLDLSAQETGVRLLPMTLMLMIGAPVGGRIVAKAGVRKALIFAMTLMAVGIALYTLADPKGDSGSWTLLLPGMLLTGLAMGVAMPVASELTISSAPQDQVGVAASAGTMIRQVGNAVGIAIMGALMSNRTDAATEEMIDLQRKGEATAEAAAALQQKAVTEGMENGAWYAAAITLVGAVLVVLFVRDTQSPTGTSAAPPAPPRPRPDDTMRLSKLPSA</sequence>
<dbReference type="Gene3D" id="1.20.1720.10">
    <property type="entry name" value="Multidrug resistance protein D"/>
    <property type="match status" value="1"/>
</dbReference>
<reference evidence="12" key="1">
    <citation type="journal article" date="2019" name="Org. Lett.">
        <title>Genetic Manipulation of an Aminotransferase Family Gene dtlA Activates Youssoufenes in Marine-Derived Streptomyces youssoufiensis.</title>
        <authorList>
            <person name="Li H."/>
            <person name="Liu J."/>
            <person name="Deng Z."/>
            <person name="Li T."/>
            <person name="Liu Z."/>
            <person name="Che Q."/>
            <person name="Li W."/>
        </authorList>
    </citation>
    <scope>NUCLEOTIDE SEQUENCE</scope>
    <source>
        <strain evidence="12">OUC6819</strain>
    </source>
</reference>
<feature type="transmembrane region" description="Helical" evidence="10">
    <location>
        <begin position="123"/>
        <end position="141"/>
    </location>
</feature>
<feature type="transmembrane region" description="Helical" evidence="10">
    <location>
        <begin position="247"/>
        <end position="266"/>
    </location>
</feature>
<comment type="similarity">
    <text evidence="2">Belongs to the major facilitator superfamily. EmrB family.</text>
</comment>
<keyword evidence="8" id="KW-0046">Antibiotic resistance</keyword>
<dbReference type="PANTHER" id="PTHR42718:SF9">
    <property type="entry name" value="MAJOR FACILITATOR SUPERFAMILY MULTIDRUG TRANSPORTER MFSC"/>
    <property type="match status" value="1"/>
</dbReference>
<keyword evidence="3" id="KW-0813">Transport</keyword>
<dbReference type="PROSITE" id="PS50850">
    <property type="entry name" value="MFS"/>
    <property type="match status" value="1"/>
</dbReference>
<comment type="subcellular location">
    <subcellularLocation>
        <location evidence="1">Cell membrane</location>
        <topology evidence="1">Multi-pass membrane protein</topology>
    </subcellularLocation>
</comment>
<evidence type="ECO:0000256" key="1">
    <source>
        <dbReference type="ARBA" id="ARBA00004651"/>
    </source>
</evidence>
<dbReference type="EMBL" id="MN844187">
    <property type="protein sequence ID" value="QHB92600.1"/>
    <property type="molecule type" value="Genomic_DNA"/>
</dbReference>
<dbReference type="GO" id="GO:0005886">
    <property type="term" value="C:plasma membrane"/>
    <property type="evidence" value="ECO:0007669"/>
    <property type="project" value="UniProtKB-SubCell"/>
</dbReference>
<dbReference type="PRINTS" id="PR01036">
    <property type="entry name" value="TCRTETB"/>
</dbReference>
<feature type="transmembrane region" description="Helical" evidence="10">
    <location>
        <begin position="180"/>
        <end position="203"/>
    </location>
</feature>
<dbReference type="CDD" id="cd17321">
    <property type="entry name" value="MFS_MMR_MDR_like"/>
    <property type="match status" value="1"/>
</dbReference>
<evidence type="ECO:0000256" key="6">
    <source>
        <dbReference type="ARBA" id="ARBA00022989"/>
    </source>
</evidence>
<dbReference type="SUPFAM" id="SSF103473">
    <property type="entry name" value="MFS general substrate transporter"/>
    <property type="match status" value="1"/>
</dbReference>
<gene>
    <name evidence="12" type="primary">ysfM</name>
</gene>
<feature type="transmembrane region" description="Helical" evidence="10">
    <location>
        <begin position="58"/>
        <end position="78"/>
    </location>
</feature>
<feature type="transmembrane region" description="Helical" evidence="10">
    <location>
        <begin position="476"/>
        <end position="495"/>
    </location>
</feature>
<dbReference type="GO" id="GO:0046677">
    <property type="term" value="P:response to antibiotic"/>
    <property type="evidence" value="ECO:0007669"/>
    <property type="project" value="UniProtKB-KW"/>
</dbReference>
<dbReference type="GO" id="GO:0022857">
    <property type="term" value="F:transmembrane transporter activity"/>
    <property type="evidence" value="ECO:0007669"/>
    <property type="project" value="InterPro"/>
</dbReference>
<proteinExistence type="inferred from homology"/>
<evidence type="ECO:0000256" key="5">
    <source>
        <dbReference type="ARBA" id="ARBA00022692"/>
    </source>
</evidence>
<keyword evidence="6 10" id="KW-1133">Transmembrane helix</keyword>
<dbReference type="InterPro" id="IPR036259">
    <property type="entry name" value="MFS_trans_sf"/>
</dbReference>
<feature type="region of interest" description="Disordered" evidence="9">
    <location>
        <begin position="500"/>
        <end position="528"/>
    </location>
</feature>
<evidence type="ECO:0000256" key="3">
    <source>
        <dbReference type="ARBA" id="ARBA00022448"/>
    </source>
</evidence>
<feature type="transmembrane region" description="Helical" evidence="10">
    <location>
        <begin position="287"/>
        <end position="308"/>
    </location>
</feature>
<keyword evidence="4" id="KW-1003">Cell membrane</keyword>
<evidence type="ECO:0000259" key="11">
    <source>
        <dbReference type="PROSITE" id="PS50850"/>
    </source>
</evidence>
<dbReference type="InterPro" id="IPR011701">
    <property type="entry name" value="MFS"/>
</dbReference>
<feature type="domain" description="Major facilitator superfamily (MFS) profile" evidence="11">
    <location>
        <begin position="20"/>
        <end position="499"/>
    </location>
</feature>
<feature type="transmembrane region" description="Helical" evidence="10">
    <location>
        <begin position="320"/>
        <end position="342"/>
    </location>
</feature>
<feature type="transmembrane region" description="Helical" evidence="10">
    <location>
        <begin position="349"/>
        <end position="367"/>
    </location>
</feature>
<evidence type="ECO:0000256" key="10">
    <source>
        <dbReference type="SAM" id="Phobius"/>
    </source>
</evidence>
<protein>
    <submittedName>
        <fullName evidence="12">YsfM</fullName>
    </submittedName>
</protein>
<feature type="transmembrane region" description="Helical" evidence="10">
    <location>
        <begin position="85"/>
        <end position="111"/>
    </location>
</feature>
<evidence type="ECO:0000313" key="12">
    <source>
        <dbReference type="EMBL" id="QHB92600.1"/>
    </source>
</evidence>
<dbReference type="InterPro" id="IPR004638">
    <property type="entry name" value="EmrB-like"/>
</dbReference>
<evidence type="ECO:0000256" key="2">
    <source>
        <dbReference type="ARBA" id="ARBA00008537"/>
    </source>
</evidence>
<feature type="transmembrane region" description="Helical" evidence="10">
    <location>
        <begin position="21"/>
        <end position="46"/>
    </location>
</feature>
<feature type="transmembrane region" description="Helical" evidence="10">
    <location>
        <begin position="215"/>
        <end position="235"/>
    </location>
</feature>
<name>A0A6B9MG93_9ACTN</name>